<dbReference type="SUPFAM" id="SSF46785">
    <property type="entry name" value="Winged helix' DNA-binding domain"/>
    <property type="match status" value="1"/>
</dbReference>
<gene>
    <name evidence="6" type="ORF">ALOHA_HF1025F10.37c</name>
</gene>
<dbReference type="InterPro" id="IPR058163">
    <property type="entry name" value="LysR-type_TF_proteobact-type"/>
</dbReference>
<feature type="domain" description="HTH lysR-type" evidence="5">
    <location>
        <begin position="1"/>
        <end position="60"/>
    </location>
</feature>
<dbReference type="PROSITE" id="PS50931">
    <property type="entry name" value="HTH_LYSR"/>
    <property type="match status" value="1"/>
</dbReference>
<evidence type="ECO:0000259" key="5">
    <source>
        <dbReference type="PROSITE" id="PS50931"/>
    </source>
</evidence>
<dbReference type="PANTHER" id="PTHR30537">
    <property type="entry name" value="HTH-TYPE TRANSCRIPTIONAL REGULATOR"/>
    <property type="match status" value="1"/>
</dbReference>
<keyword evidence="2" id="KW-0805">Transcription regulation</keyword>
<evidence type="ECO:0000313" key="6">
    <source>
        <dbReference type="EMBL" id="ABL61025.1"/>
    </source>
</evidence>
<evidence type="ECO:0000256" key="4">
    <source>
        <dbReference type="ARBA" id="ARBA00023163"/>
    </source>
</evidence>
<accession>A4GIL5</accession>
<comment type="similarity">
    <text evidence="1">Belongs to the LysR transcriptional regulatory family.</text>
</comment>
<proteinExistence type="inferred from homology"/>
<dbReference type="InterPro" id="IPR005119">
    <property type="entry name" value="LysR_subst-bd"/>
</dbReference>
<organism evidence="6">
    <name type="scientific">uncultured marine bacterium HF10_25F10</name>
    <dbReference type="NCBI Taxonomy" id="413068"/>
    <lineage>
        <taxon>Bacteria</taxon>
        <taxon>environmental samples</taxon>
    </lineage>
</organism>
<dbReference type="PANTHER" id="PTHR30537:SF68">
    <property type="entry name" value="TRANSCRIPTIONAL REGULATOR-RELATED"/>
    <property type="match status" value="1"/>
</dbReference>
<dbReference type="GO" id="GO:0003700">
    <property type="term" value="F:DNA-binding transcription factor activity"/>
    <property type="evidence" value="ECO:0007669"/>
    <property type="project" value="InterPro"/>
</dbReference>
<protein>
    <submittedName>
        <fullName evidence="6">Transcriptional regulator</fullName>
    </submittedName>
</protein>
<dbReference type="FunFam" id="1.10.10.10:FF:000001">
    <property type="entry name" value="LysR family transcriptional regulator"/>
    <property type="match status" value="1"/>
</dbReference>
<reference evidence="6" key="1">
    <citation type="journal article" date="2007" name="Environ. Microbiol.">
        <title>Proteorhodopsin photosystem gene clusters exhibit co-evolutionary trends and shared ancestry among diverse marine microbial phyla.</title>
        <authorList>
            <person name="McCarren J."/>
            <person name="Delong E.F."/>
        </authorList>
    </citation>
    <scope>NUCLEOTIDE SEQUENCE</scope>
</reference>
<evidence type="ECO:0000256" key="2">
    <source>
        <dbReference type="ARBA" id="ARBA00023015"/>
    </source>
</evidence>
<dbReference type="Gene3D" id="3.40.190.290">
    <property type="match status" value="1"/>
</dbReference>
<dbReference type="Gene3D" id="1.10.10.10">
    <property type="entry name" value="Winged helix-like DNA-binding domain superfamily/Winged helix DNA-binding domain"/>
    <property type="match status" value="1"/>
</dbReference>
<dbReference type="Pfam" id="PF00126">
    <property type="entry name" value="HTH_1"/>
    <property type="match status" value="1"/>
</dbReference>
<evidence type="ECO:0000256" key="1">
    <source>
        <dbReference type="ARBA" id="ARBA00009437"/>
    </source>
</evidence>
<dbReference type="Pfam" id="PF03466">
    <property type="entry name" value="LysR_substrate"/>
    <property type="match status" value="1"/>
</dbReference>
<dbReference type="SUPFAM" id="SSF53850">
    <property type="entry name" value="Periplasmic binding protein-like II"/>
    <property type="match status" value="1"/>
</dbReference>
<evidence type="ECO:0000256" key="3">
    <source>
        <dbReference type="ARBA" id="ARBA00023125"/>
    </source>
</evidence>
<dbReference type="EMBL" id="EF100191">
    <property type="protein sequence ID" value="ABL61025.1"/>
    <property type="molecule type" value="Genomic_DNA"/>
</dbReference>
<keyword evidence="3" id="KW-0238">DNA-binding</keyword>
<dbReference type="InterPro" id="IPR036390">
    <property type="entry name" value="WH_DNA-bd_sf"/>
</dbReference>
<keyword evidence="4" id="KW-0804">Transcription</keyword>
<name>A4GIL5_9BACT</name>
<dbReference type="GO" id="GO:0006351">
    <property type="term" value="P:DNA-templated transcription"/>
    <property type="evidence" value="ECO:0007669"/>
    <property type="project" value="TreeGrafter"/>
</dbReference>
<dbReference type="InterPro" id="IPR036388">
    <property type="entry name" value="WH-like_DNA-bd_sf"/>
</dbReference>
<reference evidence="6" key="2">
    <citation type="journal article" date="2007" name="Proc. Natl. Acad. Sci. U.S.A.">
        <title>Proteorhodopsin photosystem gene expression enables photophosphorylation in a heterologous host.</title>
        <authorList>
            <person name="Martinez A."/>
            <person name="Bradley A.S."/>
            <person name="Waldbauer J.R."/>
            <person name="Summons R.E."/>
            <person name="Delong E.F."/>
        </authorList>
    </citation>
    <scope>NUCLEOTIDE SEQUENCE</scope>
</reference>
<dbReference type="InterPro" id="IPR000847">
    <property type="entry name" value="LysR_HTH_N"/>
</dbReference>
<sequence>MKWNVDHLPAFVAVAEIGGISVAARRLGKPKSTISRAIARLEEDIGLQLFVRGPRSLRLTHDGSQFYQHAVRILEQVEAASAELAGLSETPRGTLSVALPMAFAREIVGPHLARFQAEYPDIRLDLRIGSGQPDLIRDAIDMAVIVGSVTDSDLIQQRLINTPLIWIASPEVAATLPESPGLDELASLISAVETRYGETPVTVVDKNGAIRDIKLQGEQVMQVNDPILLREFVCTSGGLSFAPDLYCRAAIRDGSLVKLFPHLQLRQESSLSLLFPDRRLLPKKTQVFMSFLRDICAGVR</sequence>
<dbReference type="AlphaFoldDB" id="A4GIL5"/>
<dbReference type="CDD" id="cd08422">
    <property type="entry name" value="PBP2_CrgA_like"/>
    <property type="match status" value="1"/>
</dbReference>
<dbReference type="GO" id="GO:0043565">
    <property type="term" value="F:sequence-specific DNA binding"/>
    <property type="evidence" value="ECO:0007669"/>
    <property type="project" value="TreeGrafter"/>
</dbReference>